<dbReference type="PANTHER" id="PTHR43790:SF9">
    <property type="entry name" value="GALACTOFURANOSE TRANSPORTER ATP-BINDING PROTEIN YTFR"/>
    <property type="match status" value="1"/>
</dbReference>
<evidence type="ECO:0000256" key="2">
    <source>
        <dbReference type="ARBA" id="ARBA00022737"/>
    </source>
</evidence>
<dbReference type="CDD" id="cd03216">
    <property type="entry name" value="ABC_Carb_Monos_I"/>
    <property type="match status" value="1"/>
</dbReference>
<proteinExistence type="predicted"/>
<keyword evidence="2" id="KW-0677">Repeat</keyword>
<dbReference type="Pfam" id="PF00005">
    <property type="entry name" value="ABC_tran"/>
    <property type="match status" value="2"/>
</dbReference>
<evidence type="ECO:0000313" key="7">
    <source>
        <dbReference type="Proteomes" id="UP001596514"/>
    </source>
</evidence>
<evidence type="ECO:0000313" key="6">
    <source>
        <dbReference type="EMBL" id="MFC7606184.1"/>
    </source>
</evidence>
<dbReference type="GO" id="GO:0005524">
    <property type="term" value="F:ATP binding"/>
    <property type="evidence" value="ECO:0007669"/>
    <property type="project" value="UniProtKB-KW"/>
</dbReference>
<keyword evidence="7" id="KW-1185">Reference proteome</keyword>
<dbReference type="InterPro" id="IPR027417">
    <property type="entry name" value="P-loop_NTPase"/>
</dbReference>
<keyword evidence="1" id="KW-0813">Transport</keyword>
<dbReference type="SMART" id="SM00382">
    <property type="entry name" value="AAA"/>
    <property type="match status" value="1"/>
</dbReference>
<dbReference type="InterPro" id="IPR003593">
    <property type="entry name" value="AAA+_ATPase"/>
</dbReference>
<accession>A0ABW2TCI8</accession>
<keyword evidence="4 6" id="KW-0067">ATP-binding</keyword>
<evidence type="ECO:0000256" key="4">
    <source>
        <dbReference type="ARBA" id="ARBA00022840"/>
    </source>
</evidence>
<sequence length="497" mass="53524">MTSSVKAVEALGITKRFGPTTALNGAEIAITEGETHALIGRNGAGKSTLVSILTGLQRPDEGEVRFAGQPAPPPADRDAWRQRVACVYQKSTIIPTLSVAENLFLNRQTERGRINWRSLRTRARRLLEQYGVDVDAETMAGDLGVEQRQLLEIARALSFGARFIILDEPTAQLDGPAIQRLFDRMRSLREQGVTMMFISHHLEEVYEICQSVSVFRDARHIVTAAVEDLPHDRLVDAMTGEATAAYEYRTRPLASAAPVVLSTRGLSLAGRYQNVDLDVRAGEIVGLAGSGSSGKVGLAETLVGLQRADTGTVTVNGTDIKQGDVPSALRAGLGFVPQDRHHQGFVPLLSIAENATIPIAHKLGRFGAVSPARRREHGARMIEQLDIKTTGPDQPVADLSGGNAQKVVLARALADDPRALVVINPTAGVDVKAKHSLLGAVEDAADRGAGAVLVSDELDDLRICDRVLVMFHGRIVKNVPRGWTDNELVAAMEGIDH</sequence>
<evidence type="ECO:0000256" key="3">
    <source>
        <dbReference type="ARBA" id="ARBA00022741"/>
    </source>
</evidence>
<dbReference type="InterPro" id="IPR003439">
    <property type="entry name" value="ABC_transporter-like_ATP-bd"/>
</dbReference>
<comment type="caution">
    <text evidence="6">The sequence shown here is derived from an EMBL/GenBank/DDBJ whole genome shotgun (WGS) entry which is preliminary data.</text>
</comment>
<organism evidence="6 7">
    <name type="scientific">Streptosporangium amethystogenes subsp. fukuiense</name>
    <dbReference type="NCBI Taxonomy" id="698418"/>
    <lineage>
        <taxon>Bacteria</taxon>
        <taxon>Bacillati</taxon>
        <taxon>Actinomycetota</taxon>
        <taxon>Actinomycetes</taxon>
        <taxon>Streptosporangiales</taxon>
        <taxon>Streptosporangiaceae</taxon>
        <taxon>Streptosporangium</taxon>
    </lineage>
</organism>
<dbReference type="Proteomes" id="UP001596514">
    <property type="component" value="Unassembled WGS sequence"/>
</dbReference>
<dbReference type="SUPFAM" id="SSF52540">
    <property type="entry name" value="P-loop containing nucleoside triphosphate hydrolases"/>
    <property type="match status" value="2"/>
</dbReference>
<keyword evidence="3" id="KW-0547">Nucleotide-binding</keyword>
<feature type="domain" description="ABC transporter" evidence="5">
    <location>
        <begin position="8"/>
        <end position="242"/>
    </location>
</feature>
<evidence type="ECO:0000259" key="5">
    <source>
        <dbReference type="PROSITE" id="PS50893"/>
    </source>
</evidence>
<dbReference type="InterPro" id="IPR017871">
    <property type="entry name" value="ABC_transporter-like_CS"/>
</dbReference>
<reference evidence="7" key="1">
    <citation type="journal article" date="2019" name="Int. J. Syst. Evol. Microbiol.">
        <title>The Global Catalogue of Microorganisms (GCM) 10K type strain sequencing project: providing services to taxonomists for standard genome sequencing and annotation.</title>
        <authorList>
            <consortium name="The Broad Institute Genomics Platform"/>
            <consortium name="The Broad Institute Genome Sequencing Center for Infectious Disease"/>
            <person name="Wu L."/>
            <person name="Ma J."/>
        </authorList>
    </citation>
    <scope>NUCLEOTIDE SEQUENCE [LARGE SCALE GENOMIC DNA]</scope>
    <source>
        <strain evidence="7">JCM 10083</strain>
    </source>
</reference>
<name>A0ABW2TCI8_9ACTN</name>
<gene>
    <name evidence="6" type="ORF">ACFQVD_39400</name>
</gene>
<protein>
    <submittedName>
        <fullName evidence="6">Sugar ABC transporter ATP-binding protein</fullName>
    </submittedName>
</protein>
<dbReference type="InterPro" id="IPR050107">
    <property type="entry name" value="ABC_carbohydrate_import_ATPase"/>
</dbReference>
<dbReference type="PROSITE" id="PS00211">
    <property type="entry name" value="ABC_TRANSPORTER_1"/>
    <property type="match status" value="1"/>
</dbReference>
<dbReference type="PROSITE" id="PS50893">
    <property type="entry name" value="ABC_TRANSPORTER_2"/>
    <property type="match status" value="2"/>
</dbReference>
<evidence type="ECO:0000256" key="1">
    <source>
        <dbReference type="ARBA" id="ARBA00022448"/>
    </source>
</evidence>
<dbReference type="CDD" id="cd03215">
    <property type="entry name" value="ABC_Carb_Monos_II"/>
    <property type="match status" value="1"/>
</dbReference>
<feature type="domain" description="ABC transporter" evidence="5">
    <location>
        <begin position="248"/>
        <end position="497"/>
    </location>
</feature>
<dbReference type="RefSeq" id="WP_343973161.1">
    <property type="nucleotide sequence ID" value="NZ_BAAAGK010000098.1"/>
</dbReference>
<dbReference type="Gene3D" id="3.40.50.300">
    <property type="entry name" value="P-loop containing nucleotide triphosphate hydrolases"/>
    <property type="match status" value="2"/>
</dbReference>
<dbReference type="PANTHER" id="PTHR43790">
    <property type="entry name" value="CARBOHYDRATE TRANSPORT ATP-BINDING PROTEIN MG119-RELATED"/>
    <property type="match status" value="1"/>
</dbReference>
<dbReference type="EMBL" id="JBHTEE010000001">
    <property type="protein sequence ID" value="MFC7606184.1"/>
    <property type="molecule type" value="Genomic_DNA"/>
</dbReference>